<dbReference type="OrthoDB" id="5644496at2759"/>
<gene>
    <name evidence="1" type="ORF">LPJ53_003905</name>
</gene>
<dbReference type="AlphaFoldDB" id="A0A9W7Y065"/>
<comment type="caution">
    <text evidence="1">The sequence shown here is derived from an EMBL/GenBank/DDBJ whole genome shotgun (WGS) entry which is preliminary data.</text>
</comment>
<proteinExistence type="predicted"/>
<reference evidence="1" key="1">
    <citation type="submission" date="2022-07" db="EMBL/GenBank/DDBJ databases">
        <title>Phylogenomic reconstructions and comparative analyses of Kickxellomycotina fungi.</title>
        <authorList>
            <person name="Reynolds N.K."/>
            <person name="Stajich J.E."/>
            <person name="Barry K."/>
            <person name="Grigoriev I.V."/>
            <person name="Crous P."/>
            <person name="Smith M.E."/>
        </authorList>
    </citation>
    <scope>NUCLEOTIDE SEQUENCE</scope>
    <source>
        <strain evidence="1">NBRC 32514</strain>
    </source>
</reference>
<name>A0A9W7Y065_9FUNG</name>
<protein>
    <submittedName>
        <fullName evidence="1">Uncharacterized protein</fullName>
    </submittedName>
</protein>
<organism evidence="1 2">
    <name type="scientific">Coemansia erecta</name>
    <dbReference type="NCBI Taxonomy" id="147472"/>
    <lineage>
        <taxon>Eukaryota</taxon>
        <taxon>Fungi</taxon>
        <taxon>Fungi incertae sedis</taxon>
        <taxon>Zoopagomycota</taxon>
        <taxon>Kickxellomycotina</taxon>
        <taxon>Kickxellomycetes</taxon>
        <taxon>Kickxellales</taxon>
        <taxon>Kickxellaceae</taxon>
        <taxon>Coemansia</taxon>
    </lineage>
</organism>
<evidence type="ECO:0000313" key="2">
    <source>
        <dbReference type="Proteomes" id="UP001149813"/>
    </source>
</evidence>
<accession>A0A9W7Y065</accession>
<keyword evidence="2" id="KW-1185">Reference proteome</keyword>
<sequence>MSTIDASKPETAQESKVVSDMISLTFNCAVTRIERAPYDTLGKLKKYLQSEHRTKSDEFVVYSGYSVLAETPTTDEQYAEAYASGAKLAFAYTLPKEAKPDAASESS</sequence>
<dbReference type="EMBL" id="JANBOJ010000161">
    <property type="protein sequence ID" value="KAJ1721594.1"/>
    <property type="molecule type" value="Genomic_DNA"/>
</dbReference>
<evidence type="ECO:0000313" key="1">
    <source>
        <dbReference type="EMBL" id="KAJ1721594.1"/>
    </source>
</evidence>
<dbReference type="Proteomes" id="UP001149813">
    <property type="component" value="Unassembled WGS sequence"/>
</dbReference>